<dbReference type="Proteomes" id="UP000499080">
    <property type="component" value="Unassembled WGS sequence"/>
</dbReference>
<reference evidence="1 2" key="1">
    <citation type="journal article" date="2019" name="Sci. Rep.">
        <title>Orb-weaving spider Araneus ventricosus genome elucidates the spidroin gene catalogue.</title>
        <authorList>
            <person name="Kono N."/>
            <person name="Nakamura H."/>
            <person name="Ohtoshi R."/>
            <person name="Moran D.A.P."/>
            <person name="Shinohara A."/>
            <person name="Yoshida Y."/>
            <person name="Fujiwara M."/>
            <person name="Mori M."/>
            <person name="Tomita M."/>
            <person name="Arakawa K."/>
        </authorList>
    </citation>
    <scope>NUCLEOTIDE SEQUENCE [LARGE SCALE GENOMIC DNA]</scope>
</reference>
<comment type="caution">
    <text evidence="1">The sequence shown here is derived from an EMBL/GenBank/DDBJ whole genome shotgun (WGS) entry which is preliminary data.</text>
</comment>
<evidence type="ECO:0000313" key="2">
    <source>
        <dbReference type="Proteomes" id="UP000499080"/>
    </source>
</evidence>
<gene>
    <name evidence="1" type="ORF">AVEN_159449_1</name>
</gene>
<dbReference type="EMBL" id="BGPR01000003">
    <property type="protein sequence ID" value="GBL73445.1"/>
    <property type="molecule type" value="Genomic_DNA"/>
</dbReference>
<dbReference type="AlphaFoldDB" id="A0A4Y2A244"/>
<proteinExistence type="predicted"/>
<protein>
    <submittedName>
        <fullName evidence="1">Uncharacterized protein</fullName>
    </submittedName>
</protein>
<organism evidence="1 2">
    <name type="scientific">Araneus ventricosus</name>
    <name type="common">Orbweaver spider</name>
    <name type="synonym">Epeira ventricosa</name>
    <dbReference type="NCBI Taxonomy" id="182803"/>
    <lineage>
        <taxon>Eukaryota</taxon>
        <taxon>Metazoa</taxon>
        <taxon>Ecdysozoa</taxon>
        <taxon>Arthropoda</taxon>
        <taxon>Chelicerata</taxon>
        <taxon>Arachnida</taxon>
        <taxon>Araneae</taxon>
        <taxon>Araneomorphae</taxon>
        <taxon>Entelegynae</taxon>
        <taxon>Araneoidea</taxon>
        <taxon>Araneidae</taxon>
        <taxon>Araneus</taxon>
    </lineage>
</organism>
<sequence>MEVCSEDPVALPLSSEIVVESSESVKSVFEPGTLRDRRRNIAPRPSWLEISGQFYNQGLTITPQQSCSLKTGISALSHLAHSLEAFTIQLLDDSCPKGSHAHHAHAHV</sequence>
<evidence type="ECO:0000313" key="1">
    <source>
        <dbReference type="EMBL" id="GBL73445.1"/>
    </source>
</evidence>
<keyword evidence="2" id="KW-1185">Reference proteome</keyword>
<accession>A0A4Y2A244</accession>
<name>A0A4Y2A244_ARAVE</name>